<dbReference type="Gene3D" id="1.10.10.10">
    <property type="entry name" value="Winged helix-like DNA-binding domain superfamily/Winged helix DNA-binding domain"/>
    <property type="match status" value="1"/>
</dbReference>
<keyword evidence="3" id="KW-1185">Reference proteome</keyword>
<gene>
    <name evidence="2" type="ORF">GCM10023333_40870</name>
</gene>
<dbReference type="PRINTS" id="PR00046">
    <property type="entry name" value="SIGMA70FCT"/>
</dbReference>
<proteinExistence type="predicted"/>
<sequence>MMKLNEKTGSLNIAIGGEGDKQLVDFVEDERSAGPSEQAQSSGLHQSLSRWLDTLPDKQCEILARRFGLRGHEPTTLEVIGKDIGLTRERVRQLQVQALATLRNRVAAEGLDLSDLLS</sequence>
<dbReference type="SUPFAM" id="SSF88659">
    <property type="entry name" value="Sigma3 and sigma4 domains of RNA polymerase sigma factors"/>
    <property type="match status" value="1"/>
</dbReference>
<dbReference type="InterPro" id="IPR000943">
    <property type="entry name" value="RNA_pol_sigma70"/>
</dbReference>
<dbReference type="InterPro" id="IPR007630">
    <property type="entry name" value="RNA_pol_sigma70_r4"/>
</dbReference>
<dbReference type="Pfam" id="PF04545">
    <property type="entry name" value="Sigma70_r4"/>
    <property type="match status" value="1"/>
</dbReference>
<evidence type="ECO:0000313" key="3">
    <source>
        <dbReference type="Proteomes" id="UP001499988"/>
    </source>
</evidence>
<dbReference type="EMBL" id="BAABJZ010000106">
    <property type="protein sequence ID" value="GAA4902567.1"/>
    <property type="molecule type" value="Genomic_DNA"/>
</dbReference>
<feature type="domain" description="RNA polymerase sigma-70 region 4" evidence="1">
    <location>
        <begin position="51"/>
        <end position="104"/>
    </location>
</feature>
<dbReference type="RefSeq" id="WP_345337377.1">
    <property type="nucleotide sequence ID" value="NZ_BAABJZ010000106.1"/>
</dbReference>
<comment type="caution">
    <text evidence="2">The sequence shown here is derived from an EMBL/GenBank/DDBJ whole genome shotgun (WGS) entry which is preliminary data.</text>
</comment>
<evidence type="ECO:0000259" key="1">
    <source>
        <dbReference type="Pfam" id="PF04545"/>
    </source>
</evidence>
<dbReference type="CDD" id="cd06171">
    <property type="entry name" value="Sigma70_r4"/>
    <property type="match status" value="1"/>
</dbReference>
<dbReference type="InterPro" id="IPR013324">
    <property type="entry name" value="RNA_pol_sigma_r3/r4-like"/>
</dbReference>
<organism evidence="2 3">
    <name type="scientific">Ferrimonas pelagia</name>
    <dbReference type="NCBI Taxonomy" id="1177826"/>
    <lineage>
        <taxon>Bacteria</taxon>
        <taxon>Pseudomonadati</taxon>
        <taxon>Pseudomonadota</taxon>
        <taxon>Gammaproteobacteria</taxon>
        <taxon>Alteromonadales</taxon>
        <taxon>Ferrimonadaceae</taxon>
        <taxon>Ferrimonas</taxon>
    </lineage>
</organism>
<evidence type="ECO:0000313" key="2">
    <source>
        <dbReference type="EMBL" id="GAA4902567.1"/>
    </source>
</evidence>
<reference evidence="3" key="1">
    <citation type="journal article" date="2019" name="Int. J. Syst. Evol. Microbiol.">
        <title>The Global Catalogue of Microorganisms (GCM) 10K type strain sequencing project: providing services to taxonomists for standard genome sequencing and annotation.</title>
        <authorList>
            <consortium name="The Broad Institute Genomics Platform"/>
            <consortium name="The Broad Institute Genome Sequencing Center for Infectious Disease"/>
            <person name="Wu L."/>
            <person name="Ma J."/>
        </authorList>
    </citation>
    <scope>NUCLEOTIDE SEQUENCE [LARGE SCALE GENOMIC DNA]</scope>
    <source>
        <strain evidence="3">JCM 18401</strain>
    </source>
</reference>
<dbReference type="PANTHER" id="PTHR30603">
    <property type="entry name" value="RNA POLYMERASE SIGMA FACTOR RPO"/>
    <property type="match status" value="1"/>
</dbReference>
<dbReference type="InterPro" id="IPR050239">
    <property type="entry name" value="Sigma-70_RNA_pol_init_factors"/>
</dbReference>
<dbReference type="InterPro" id="IPR036388">
    <property type="entry name" value="WH-like_DNA-bd_sf"/>
</dbReference>
<accession>A0ABP9FNF8</accession>
<name>A0ABP9FNF8_9GAMM</name>
<protein>
    <recommendedName>
        <fullName evidence="1">RNA polymerase sigma-70 region 4 domain-containing protein</fullName>
    </recommendedName>
</protein>
<dbReference type="PANTHER" id="PTHR30603:SF67">
    <property type="entry name" value="RNA POLYMERASE SIGMA FACTOR RPOS"/>
    <property type="match status" value="1"/>
</dbReference>
<dbReference type="Proteomes" id="UP001499988">
    <property type="component" value="Unassembled WGS sequence"/>
</dbReference>